<reference evidence="4 5" key="1">
    <citation type="journal article" date="2016" name="Environ. Microbiol.">
        <title>Genomic resolution of a cold subsurface aquifer community provides metabolic insights for novel microbes adapted to high CO concentrations.</title>
        <authorList>
            <person name="Probst A.J."/>
            <person name="Castelle C.J."/>
            <person name="Singh A."/>
            <person name="Brown C.T."/>
            <person name="Anantharaman K."/>
            <person name="Sharon I."/>
            <person name="Hug L.A."/>
            <person name="Burstein D."/>
            <person name="Emerson J.B."/>
            <person name="Thomas B.C."/>
            <person name="Banfield J.F."/>
        </authorList>
    </citation>
    <scope>NUCLEOTIDE SEQUENCE [LARGE SCALE GENOMIC DNA]</scope>
    <source>
        <strain evidence="4">CG1_02_47_37</strain>
    </source>
</reference>
<dbReference type="PROSITE" id="PS00061">
    <property type="entry name" value="ADH_SHORT"/>
    <property type="match status" value="1"/>
</dbReference>
<dbReference type="GO" id="GO:0016491">
    <property type="term" value="F:oxidoreductase activity"/>
    <property type="evidence" value="ECO:0007669"/>
    <property type="project" value="UniProtKB-KW"/>
</dbReference>
<dbReference type="AlphaFoldDB" id="A0A1J4RU23"/>
<dbReference type="GO" id="GO:0016020">
    <property type="term" value="C:membrane"/>
    <property type="evidence" value="ECO:0007669"/>
    <property type="project" value="TreeGrafter"/>
</dbReference>
<keyword evidence="2" id="KW-0560">Oxidoreductase</keyword>
<dbReference type="PANTHER" id="PTHR44196">
    <property type="entry name" value="DEHYDROGENASE/REDUCTASE SDR FAMILY MEMBER 7B"/>
    <property type="match status" value="1"/>
</dbReference>
<proteinExistence type="inferred from homology"/>
<dbReference type="CDD" id="cd05233">
    <property type="entry name" value="SDR_c"/>
    <property type="match status" value="1"/>
</dbReference>
<dbReference type="Gene3D" id="3.40.50.720">
    <property type="entry name" value="NAD(P)-binding Rossmann-like Domain"/>
    <property type="match status" value="1"/>
</dbReference>
<comment type="similarity">
    <text evidence="1 3">Belongs to the short-chain dehydrogenases/reductases (SDR) family.</text>
</comment>
<evidence type="ECO:0000256" key="3">
    <source>
        <dbReference type="RuleBase" id="RU000363"/>
    </source>
</evidence>
<dbReference type="InterPro" id="IPR002347">
    <property type="entry name" value="SDR_fam"/>
</dbReference>
<dbReference type="InterPro" id="IPR036291">
    <property type="entry name" value="NAD(P)-bd_dom_sf"/>
</dbReference>
<dbReference type="Proteomes" id="UP000183144">
    <property type="component" value="Unassembled WGS sequence"/>
</dbReference>
<comment type="caution">
    <text evidence="4">The sequence shown here is derived from an EMBL/GenBank/DDBJ whole genome shotgun (WGS) entry which is preliminary data.</text>
</comment>
<dbReference type="PRINTS" id="PR00081">
    <property type="entry name" value="GDHRDH"/>
</dbReference>
<dbReference type="STRING" id="1805034.AUJ59_01540"/>
<protein>
    <recommendedName>
        <fullName evidence="6">Short-chain dehydrogenase</fullName>
    </recommendedName>
</protein>
<evidence type="ECO:0008006" key="6">
    <source>
        <dbReference type="Google" id="ProtNLM"/>
    </source>
</evidence>
<name>A0A1J4RU23_9BACT</name>
<evidence type="ECO:0000256" key="2">
    <source>
        <dbReference type="ARBA" id="ARBA00023002"/>
    </source>
</evidence>
<dbReference type="PRINTS" id="PR00080">
    <property type="entry name" value="SDRFAMILY"/>
</dbReference>
<evidence type="ECO:0000313" key="4">
    <source>
        <dbReference type="EMBL" id="OIN89453.1"/>
    </source>
</evidence>
<dbReference type="EMBL" id="MNUI01000029">
    <property type="protein sequence ID" value="OIN89453.1"/>
    <property type="molecule type" value="Genomic_DNA"/>
</dbReference>
<gene>
    <name evidence="4" type="ORF">AUJ59_01540</name>
</gene>
<dbReference type="PANTHER" id="PTHR44196:SF1">
    <property type="entry name" value="DEHYDROGENASE_REDUCTASE SDR FAMILY MEMBER 7B"/>
    <property type="match status" value="1"/>
</dbReference>
<accession>A0A1J4RU23</accession>
<dbReference type="SUPFAM" id="SSF51735">
    <property type="entry name" value="NAD(P)-binding Rossmann-fold domains"/>
    <property type="match status" value="1"/>
</dbReference>
<dbReference type="Pfam" id="PF00106">
    <property type="entry name" value="adh_short"/>
    <property type="match status" value="1"/>
</dbReference>
<sequence length="232" mass="25468">MKLKNKVVIITGASDGLGRSLAIKLVQAGAKLALVSRSEEKLKAVKKEIGSAAEYFVCDIGQPNQVKITIKAIVKKFGTVDVLINNAGIWLQGKTEEANPEKIQSVYNANILGLIYMVRAFLPILKGRKEATIFNVISNAGLEAGKDWGIYVGSKFAARGFAESLRLELAETKIKVMSLYPGGMDTDLFIKAGNQLKNEPWMMKKEEVVTIIEFMLTRPQDITIHALEVTKA</sequence>
<evidence type="ECO:0000313" key="5">
    <source>
        <dbReference type="Proteomes" id="UP000183144"/>
    </source>
</evidence>
<dbReference type="InterPro" id="IPR020904">
    <property type="entry name" value="Sc_DH/Rdtase_CS"/>
</dbReference>
<organism evidence="4 5">
    <name type="scientific">Candidatus Beckwithbacteria bacterium CG1_02_47_37</name>
    <dbReference type="NCBI Taxonomy" id="1805034"/>
    <lineage>
        <taxon>Bacteria</taxon>
        <taxon>Candidatus Beckwithiibacteriota</taxon>
    </lineage>
</organism>
<evidence type="ECO:0000256" key="1">
    <source>
        <dbReference type="ARBA" id="ARBA00006484"/>
    </source>
</evidence>